<keyword evidence="4" id="KW-1185">Reference proteome</keyword>
<dbReference type="Pfam" id="PF24038">
    <property type="entry name" value="DUF7347"/>
    <property type="match status" value="1"/>
</dbReference>
<dbReference type="SUPFAM" id="SSF46785">
    <property type="entry name" value="Winged helix' DNA-binding domain"/>
    <property type="match status" value="1"/>
</dbReference>
<dbReference type="RefSeq" id="WP_089864478.1">
    <property type="nucleotide sequence ID" value="NZ_FOTC01000001.1"/>
</dbReference>
<keyword evidence="3" id="KW-0238">DNA-binding</keyword>
<proteinExistence type="predicted"/>
<dbReference type="AlphaFoldDB" id="A0A1I4AYM3"/>
<evidence type="ECO:0000313" key="3">
    <source>
        <dbReference type="EMBL" id="SFK60789.1"/>
    </source>
</evidence>
<dbReference type="Proteomes" id="UP000199607">
    <property type="component" value="Unassembled WGS sequence"/>
</dbReference>
<evidence type="ECO:0000259" key="1">
    <source>
        <dbReference type="Pfam" id="PF24038"/>
    </source>
</evidence>
<dbReference type="Gene3D" id="1.10.10.10">
    <property type="entry name" value="Winged helix-like DNA-binding domain superfamily/Winged helix DNA-binding domain"/>
    <property type="match status" value="1"/>
</dbReference>
<evidence type="ECO:0000313" key="4">
    <source>
        <dbReference type="Proteomes" id="UP000199607"/>
    </source>
</evidence>
<accession>A0A1I4AYM3</accession>
<feature type="domain" description="DUF7347" evidence="1">
    <location>
        <begin position="17"/>
        <end position="93"/>
    </location>
</feature>
<dbReference type="STRING" id="553466.SAMN04487950_0150"/>
<dbReference type="InterPro" id="IPR055775">
    <property type="entry name" value="DUF7351"/>
</dbReference>
<dbReference type="Pfam" id="PF24042">
    <property type="entry name" value="DUF7351"/>
    <property type="match status" value="1"/>
</dbReference>
<dbReference type="EMBL" id="FOTC01000001">
    <property type="protein sequence ID" value="SFK60789.1"/>
    <property type="molecule type" value="Genomic_DNA"/>
</dbReference>
<dbReference type="InterPro" id="IPR055771">
    <property type="entry name" value="DUF7347"/>
</dbReference>
<name>A0A1I4AYM3_9EURY</name>
<organism evidence="3 4">
    <name type="scientific">Halogranum rubrum</name>
    <dbReference type="NCBI Taxonomy" id="553466"/>
    <lineage>
        <taxon>Archaea</taxon>
        <taxon>Methanobacteriati</taxon>
        <taxon>Methanobacteriota</taxon>
        <taxon>Stenosarchaea group</taxon>
        <taxon>Halobacteria</taxon>
        <taxon>Halobacteriales</taxon>
        <taxon>Haloferacaceae</taxon>
    </lineage>
</organism>
<gene>
    <name evidence="3" type="ORF">SAMN04487950_0150</name>
</gene>
<dbReference type="CDD" id="cd00090">
    <property type="entry name" value="HTH_ARSR"/>
    <property type="match status" value="1"/>
</dbReference>
<protein>
    <submittedName>
        <fullName evidence="3">DNA-binding transcriptional regulator, ArsR family</fullName>
    </submittedName>
</protein>
<evidence type="ECO:0000259" key="2">
    <source>
        <dbReference type="Pfam" id="PF24042"/>
    </source>
</evidence>
<reference evidence="4" key="1">
    <citation type="submission" date="2016-10" db="EMBL/GenBank/DDBJ databases">
        <authorList>
            <person name="Varghese N."/>
            <person name="Submissions S."/>
        </authorList>
    </citation>
    <scope>NUCLEOTIDE SEQUENCE [LARGE SCALE GENOMIC DNA]</scope>
    <source>
        <strain evidence="4">CGMCC 1.7738</strain>
    </source>
</reference>
<dbReference type="GO" id="GO:0003677">
    <property type="term" value="F:DNA binding"/>
    <property type="evidence" value="ECO:0007669"/>
    <property type="project" value="UniProtKB-KW"/>
</dbReference>
<dbReference type="InterPro" id="IPR036390">
    <property type="entry name" value="WH_DNA-bd_sf"/>
</dbReference>
<feature type="domain" description="DUF7351" evidence="2">
    <location>
        <begin position="111"/>
        <end position="302"/>
    </location>
</feature>
<sequence>MADSDSTRTEVDRRVAPADAFGAIANETRLAILRALWEAPERPVSFSELRASVGMRDSAQFNYHLRQLTDHFVRKTDEGYSLRAAGKGVVRALVVGTFTEDPRRDPFPVGSDCVHCGEPLHAHYADESLTVDCTACERVHSRHPFPPGGLFGRDDDALLDAYERWVRGQYALVAAGICPVCGSELRTELVTDTDRFSEDGTASACRFPEYDTVVLATCDRCIRRVGATVGMRLLSASAVAEFYRDHGLDLATIPYWELPWAVSDRHTTVLNDDGGTTDPWRVCVTIPLDDEVLRVTLDRDFDIVSTDRLGQEPV</sequence>
<dbReference type="InterPro" id="IPR011991">
    <property type="entry name" value="ArsR-like_HTH"/>
</dbReference>
<dbReference type="InterPro" id="IPR036388">
    <property type="entry name" value="WH-like_DNA-bd_sf"/>
</dbReference>